<dbReference type="Pfam" id="PF13439">
    <property type="entry name" value="Glyco_transf_4"/>
    <property type="match status" value="1"/>
</dbReference>
<dbReference type="CDD" id="cd03809">
    <property type="entry name" value="GT4_MtfB-like"/>
    <property type="match status" value="1"/>
</dbReference>
<name>A0ABT7K6W1_9HYPH</name>
<feature type="domain" description="Glycosyl transferase family 1" evidence="2">
    <location>
        <begin position="186"/>
        <end position="344"/>
    </location>
</feature>
<feature type="domain" description="Glycosyltransferase subfamily 4-like N-terminal" evidence="3">
    <location>
        <begin position="17"/>
        <end position="169"/>
    </location>
</feature>
<dbReference type="InterPro" id="IPR028098">
    <property type="entry name" value="Glyco_trans_4-like_N"/>
</dbReference>
<keyword evidence="1" id="KW-0808">Transferase</keyword>
<accession>A0ABT7K6W1</accession>
<dbReference type="PANTHER" id="PTHR46401:SF2">
    <property type="entry name" value="GLYCOSYLTRANSFERASE WBBK-RELATED"/>
    <property type="match status" value="1"/>
</dbReference>
<dbReference type="Gene3D" id="3.40.50.2000">
    <property type="entry name" value="Glycogen Phosphorylase B"/>
    <property type="match status" value="2"/>
</dbReference>
<gene>
    <name evidence="4" type="ORF">PY649_34170</name>
</gene>
<dbReference type="Proteomes" id="UP001172645">
    <property type="component" value="Unassembled WGS sequence"/>
</dbReference>
<evidence type="ECO:0000259" key="2">
    <source>
        <dbReference type="Pfam" id="PF00534"/>
    </source>
</evidence>
<dbReference type="PANTHER" id="PTHR46401">
    <property type="entry name" value="GLYCOSYLTRANSFERASE WBBK-RELATED"/>
    <property type="match status" value="1"/>
</dbReference>
<evidence type="ECO:0000256" key="1">
    <source>
        <dbReference type="ARBA" id="ARBA00022679"/>
    </source>
</evidence>
<dbReference type="Pfam" id="PF00534">
    <property type="entry name" value="Glycos_transf_1"/>
    <property type="match status" value="1"/>
</dbReference>
<evidence type="ECO:0000259" key="3">
    <source>
        <dbReference type="Pfam" id="PF13439"/>
    </source>
</evidence>
<evidence type="ECO:0000313" key="5">
    <source>
        <dbReference type="Proteomes" id="UP001172645"/>
    </source>
</evidence>
<organism evidence="4 5">
    <name type="scientific">Rhizobium mayense</name>
    <dbReference type="NCBI Taxonomy" id="1312184"/>
    <lineage>
        <taxon>Bacteria</taxon>
        <taxon>Pseudomonadati</taxon>
        <taxon>Pseudomonadota</taxon>
        <taxon>Alphaproteobacteria</taxon>
        <taxon>Hyphomicrobiales</taxon>
        <taxon>Rhizobiaceae</taxon>
        <taxon>Rhizobium/Agrobacterium group</taxon>
        <taxon>Rhizobium</taxon>
    </lineage>
</organism>
<proteinExistence type="predicted"/>
<sequence>MKMRVGIDARPLSRQLSGIGYYTLHLVKELSKAGVETVLFSPSPLTVDLSGLDRCSIVCKSFKRLATRQIWSEFFLPFLLKKFDLDVFWGPAHRLPFWLPHNVAGVVTIHDVIWKRYPETMRKSTRLLETAFMPGSVQRADLVIADSRSTAADLLEFFGLADSKIRIVPLAPRLSETGGRQSGPLLPGRKYFLFVGTREPRKNLSSLIEAFGTLSEAARREFSLIIAGGDGWGNVSPAEKVAELGLQDCITVKQFLSEAELVEYYKQAYCLVMPSLYEGYGLPILEAQSFGVPVITSNVSSMPEVAGEGAVLVDPHSVESILVGLEKLIVDEALREDLSLKARENAGKYSWAKTAELTASSFEEAISLKNGNAHDINY</sequence>
<keyword evidence="5" id="KW-1185">Reference proteome</keyword>
<evidence type="ECO:0000313" key="4">
    <source>
        <dbReference type="EMBL" id="MDL2403907.1"/>
    </source>
</evidence>
<protein>
    <submittedName>
        <fullName evidence="4">Glycosyltransferase family 1 protein</fullName>
    </submittedName>
</protein>
<dbReference type="EMBL" id="JARFYM010000069">
    <property type="protein sequence ID" value="MDL2403907.1"/>
    <property type="molecule type" value="Genomic_DNA"/>
</dbReference>
<dbReference type="InterPro" id="IPR001296">
    <property type="entry name" value="Glyco_trans_1"/>
</dbReference>
<comment type="caution">
    <text evidence="4">The sequence shown here is derived from an EMBL/GenBank/DDBJ whole genome shotgun (WGS) entry which is preliminary data.</text>
</comment>
<dbReference type="SUPFAM" id="SSF53756">
    <property type="entry name" value="UDP-Glycosyltransferase/glycogen phosphorylase"/>
    <property type="match status" value="1"/>
</dbReference>
<reference evidence="4" key="1">
    <citation type="submission" date="2023-06" db="EMBL/GenBank/DDBJ databases">
        <title>Phylogenetic Diversity of Rhizobium strains.</title>
        <authorList>
            <person name="Moura F.T."/>
            <person name="Helene L.C.F."/>
            <person name="Hungria M."/>
        </authorList>
    </citation>
    <scope>NUCLEOTIDE SEQUENCE</scope>
    <source>
        <strain evidence="4">CCGE526</strain>
    </source>
</reference>
<dbReference type="RefSeq" id="WP_285873459.1">
    <property type="nucleotide sequence ID" value="NZ_JARFYM010000069.1"/>
</dbReference>